<reference evidence="2 3" key="1">
    <citation type="submission" date="2021-04" db="EMBL/GenBank/DDBJ databases">
        <title>Draft genome sequence of Paenibacillus cisolokensis, LC2-13A.</title>
        <authorList>
            <person name="Uke A."/>
            <person name="Chhe C."/>
            <person name="Baramee S."/>
            <person name="Kosugi A."/>
        </authorList>
    </citation>
    <scope>NUCLEOTIDE SEQUENCE [LARGE SCALE GENOMIC DNA]</scope>
    <source>
        <strain evidence="2 3">LC2-13A</strain>
    </source>
</reference>
<gene>
    <name evidence="2" type="ORF">PACILC2_50240</name>
</gene>
<protein>
    <submittedName>
        <fullName evidence="2">Uncharacterized protein</fullName>
    </submittedName>
</protein>
<feature type="compositionally biased region" description="Polar residues" evidence="1">
    <location>
        <begin position="1"/>
        <end position="11"/>
    </location>
</feature>
<dbReference type="Proteomes" id="UP000680304">
    <property type="component" value="Unassembled WGS sequence"/>
</dbReference>
<proteinExistence type="predicted"/>
<comment type="caution">
    <text evidence="2">The sequence shown here is derived from an EMBL/GenBank/DDBJ whole genome shotgun (WGS) entry which is preliminary data.</text>
</comment>
<sequence length="95" mass="10650">MEASPPQTQAQTEDHFRSGLRQQAQTPASAQAQTLMLSTPRCAAAIRPKKRKIPRFRNRLPVSGVALPAQETDFRTEFPPAKKPFNVPRTIGRNR</sequence>
<dbReference type="EMBL" id="BOVJ01000184">
    <property type="protein sequence ID" value="GIQ66456.1"/>
    <property type="molecule type" value="Genomic_DNA"/>
</dbReference>
<feature type="region of interest" description="Disordered" evidence="1">
    <location>
        <begin position="76"/>
        <end position="95"/>
    </location>
</feature>
<keyword evidence="3" id="KW-1185">Reference proteome</keyword>
<feature type="compositionally biased region" description="Low complexity" evidence="1">
    <location>
        <begin position="22"/>
        <end position="31"/>
    </location>
</feature>
<name>A0ABQ4NE42_9BACL</name>
<evidence type="ECO:0000313" key="3">
    <source>
        <dbReference type="Proteomes" id="UP000680304"/>
    </source>
</evidence>
<evidence type="ECO:0000313" key="2">
    <source>
        <dbReference type="EMBL" id="GIQ66456.1"/>
    </source>
</evidence>
<feature type="region of interest" description="Disordered" evidence="1">
    <location>
        <begin position="1"/>
        <end position="31"/>
    </location>
</feature>
<organism evidence="2 3">
    <name type="scientific">Paenibacillus cisolokensis</name>
    <dbReference type="NCBI Taxonomy" id="1658519"/>
    <lineage>
        <taxon>Bacteria</taxon>
        <taxon>Bacillati</taxon>
        <taxon>Bacillota</taxon>
        <taxon>Bacilli</taxon>
        <taxon>Bacillales</taxon>
        <taxon>Paenibacillaceae</taxon>
        <taxon>Paenibacillus</taxon>
    </lineage>
</organism>
<evidence type="ECO:0000256" key="1">
    <source>
        <dbReference type="SAM" id="MobiDB-lite"/>
    </source>
</evidence>
<accession>A0ABQ4NE42</accession>